<dbReference type="InterPro" id="IPR036390">
    <property type="entry name" value="WH_DNA-bd_sf"/>
</dbReference>
<accession>A0A6M8B7J6</accession>
<reference evidence="5 6" key="1">
    <citation type="submission" date="2020-05" db="EMBL/GenBank/DDBJ databases">
        <title>Actinomyces sp. zg-325.</title>
        <authorList>
            <person name="Yang C."/>
        </authorList>
    </citation>
    <scope>NUCLEOTIDE SEQUENCE [LARGE SCALE GENOMIC DNA]</scope>
    <source>
        <strain evidence="6">zg-325</strain>
    </source>
</reference>
<evidence type="ECO:0000256" key="1">
    <source>
        <dbReference type="ARBA" id="ARBA00023015"/>
    </source>
</evidence>
<name>A0A6M8B7J6_9ACTO</name>
<dbReference type="PANTHER" id="PTHR38445">
    <property type="entry name" value="HTH-TYPE TRANSCRIPTIONAL REPRESSOR YTRA"/>
    <property type="match status" value="1"/>
</dbReference>
<dbReference type="GO" id="GO:0003700">
    <property type="term" value="F:DNA-binding transcription factor activity"/>
    <property type="evidence" value="ECO:0007669"/>
    <property type="project" value="InterPro"/>
</dbReference>
<keyword evidence="1" id="KW-0805">Transcription regulation</keyword>
<gene>
    <name evidence="5" type="ORF">HPC72_03265</name>
</gene>
<evidence type="ECO:0000313" key="5">
    <source>
        <dbReference type="EMBL" id="QKD79401.1"/>
    </source>
</evidence>
<dbReference type="GO" id="GO:0003677">
    <property type="term" value="F:DNA binding"/>
    <property type="evidence" value="ECO:0007669"/>
    <property type="project" value="UniProtKB-KW"/>
</dbReference>
<dbReference type="CDD" id="cd07377">
    <property type="entry name" value="WHTH_GntR"/>
    <property type="match status" value="1"/>
</dbReference>
<dbReference type="Proteomes" id="UP000504752">
    <property type="component" value="Chromosome"/>
</dbReference>
<evidence type="ECO:0000256" key="2">
    <source>
        <dbReference type="ARBA" id="ARBA00023125"/>
    </source>
</evidence>
<evidence type="ECO:0000313" key="6">
    <source>
        <dbReference type="Proteomes" id="UP000504752"/>
    </source>
</evidence>
<sequence length="121" mass="13093">MSEPARLRIRLNSGSPSPVFEQICDAVRRDIALGRLPAGTRLPTTRALAAEIDVAVNTVAKAYRELELEGVIEGRGRQGTFVIDPSGTAAEREALRCAHALRDLGVSREKALDLLTRAWGS</sequence>
<dbReference type="KEGG" id="amam:HPC72_03265"/>
<keyword evidence="3" id="KW-0804">Transcription</keyword>
<dbReference type="Gene3D" id="1.10.10.10">
    <property type="entry name" value="Winged helix-like DNA-binding domain superfamily/Winged helix DNA-binding domain"/>
    <property type="match status" value="1"/>
</dbReference>
<evidence type="ECO:0000259" key="4">
    <source>
        <dbReference type="PROSITE" id="PS50949"/>
    </source>
</evidence>
<proteinExistence type="predicted"/>
<dbReference type="AlphaFoldDB" id="A0A6M8B7J6"/>
<dbReference type="InterPro" id="IPR000524">
    <property type="entry name" value="Tscrpt_reg_HTH_GntR"/>
</dbReference>
<keyword evidence="2" id="KW-0238">DNA-binding</keyword>
<organism evidence="5 6">
    <name type="scientific">Actinomyces marmotae</name>
    <dbReference type="NCBI Taxonomy" id="2737173"/>
    <lineage>
        <taxon>Bacteria</taxon>
        <taxon>Bacillati</taxon>
        <taxon>Actinomycetota</taxon>
        <taxon>Actinomycetes</taxon>
        <taxon>Actinomycetales</taxon>
        <taxon>Actinomycetaceae</taxon>
        <taxon>Actinomyces</taxon>
    </lineage>
</organism>
<evidence type="ECO:0000256" key="3">
    <source>
        <dbReference type="ARBA" id="ARBA00023163"/>
    </source>
</evidence>
<dbReference type="PANTHER" id="PTHR38445:SF9">
    <property type="entry name" value="HTH-TYPE TRANSCRIPTIONAL REPRESSOR YTRA"/>
    <property type="match status" value="1"/>
</dbReference>
<dbReference type="EMBL" id="CP053642">
    <property type="protein sequence ID" value="QKD79401.1"/>
    <property type="molecule type" value="Genomic_DNA"/>
</dbReference>
<feature type="domain" description="HTH gntR-type" evidence="4">
    <location>
        <begin position="17"/>
        <end position="85"/>
    </location>
</feature>
<dbReference type="InterPro" id="IPR036388">
    <property type="entry name" value="WH-like_DNA-bd_sf"/>
</dbReference>
<dbReference type="SUPFAM" id="SSF46785">
    <property type="entry name" value="Winged helix' DNA-binding domain"/>
    <property type="match status" value="1"/>
</dbReference>
<dbReference type="RefSeq" id="WP_159524233.1">
    <property type="nucleotide sequence ID" value="NZ_CP053642.1"/>
</dbReference>
<keyword evidence="6" id="KW-1185">Reference proteome</keyword>
<protein>
    <submittedName>
        <fullName evidence="5">GntR family transcriptional regulator</fullName>
    </submittedName>
</protein>
<dbReference type="PROSITE" id="PS50949">
    <property type="entry name" value="HTH_GNTR"/>
    <property type="match status" value="1"/>
</dbReference>
<dbReference type="Pfam" id="PF00392">
    <property type="entry name" value="GntR"/>
    <property type="match status" value="1"/>
</dbReference>
<dbReference type="SMART" id="SM00345">
    <property type="entry name" value="HTH_GNTR"/>
    <property type="match status" value="1"/>
</dbReference>